<dbReference type="Proteomes" id="UP001601444">
    <property type="component" value="Unassembled WGS sequence"/>
</dbReference>
<comment type="caution">
    <text evidence="5">The sequence shown here is derived from an EMBL/GenBank/DDBJ whole genome shotgun (WGS) entry which is preliminary data.</text>
</comment>
<keyword evidence="1" id="KW-0805">Transcription regulation</keyword>
<keyword evidence="2" id="KW-0238">DNA-binding</keyword>
<evidence type="ECO:0000259" key="4">
    <source>
        <dbReference type="SMART" id="SM00862"/>
    </source>
</evidence>
<dbReference type="Gene3D" id="1.10.10.10">
    <property type="entry name" value="Winged helix-like DNA-binding domain superfamily/Winged helix DNA-binding domain"/>
    <property type="match status" value="1"/>
</dbReference>
<keyword evidence="3" id="KW-0804">Transcription</keyword>
<dbReference type="InterPro" id="IPR036388">
    <property type="entry name" value="WH-like_DNA-bd_sf"/>
</dbReference>
<dbReference type="SUPFAM" id="SSF46894">
    <property type="entry name" value="C-terminal effector domain of the bipartite response regulators"/>
    <property type="match status" value="1"/>
</dbReference>
<gene>
    <name evidence="5" type="ORF">ACFYTF_14675</name>
</gene>
<keyword evidence="6" id="KW-1185">Reference proteome</keyword>
<dbReference type="RefSeq" id="WP_052313923.1">
    <property type="nucleotide sequence ID" value="NZ_JBIAMX010000007.1"/>
</dbReference>
<sequence>MAGADQEPAPEPLRADSLSAYRGELEKEWHRLAAPARPTRLPRDNGSMRSDVVDSWRRSLTTVDPSRTVAPGHDDIADRWTDSPLRRPVTEIAGQLRGIAEDSGYLAVVSDDSGTILWTAGDRSLRRQADAVNFAPGGLWDESNMGTNGLSLALHDDRPVTVFSAEHLVAALHGWVCYSAPIHGPDGRQVGVLDLSSTWERSHPMVMTSVRALVTAVETMLRAEAPAPAPGIRLECLGAARLLRDGRPVPLPPRQLEILALLALHPEGFTPEQLHDAVYGERSVSLSTLKADVSHLRRATRGEIANRRYTLTGPVSCDAVDLLAAIEGGDLTSALWLYRGPLLPGSSTPGIERWRDILDVGIRNAVLASDRAEHAVAFGQRCPDDAEIHEHALALLPHDDVRRAVVTARLYQANRF</sequence>
<accession>A0ABW6PNT7</accession>
<feature type="domain" description="OmpR/PhoB-type" evidence="4">
    <location>
        <begin position="246"/>
        <end position="311"/>
    </location>
</feature>
<evidence type="ECO:0000313" key="5">
    <source>
        <dbReference type="EMBL" id="MFF0544072.1"/>
    </source>
</evidence>
<dbReference type="SMART" id="SM00862">
    <property type="entry name" value="Trans_reg_C"/>
    <property type="match status" value="1"/>
</dbReference>
<dbReference type="EMBL" id="JBIAMX010000007">
    <property type="protein sequence ID" value="MFF0544072.1"/>
    <property type="molecule type" value="Genomic_DNA"/>
</dbReference>
<evidence type="ECO:0000256" key="3">
    <source>
        <dbReference type="ARBA" id="ARBA00023163"/>
    </source>
</evidence>
<reference evidence="5 6" key="1">
    <citation type="submission" date="2024-10" db="EMBL/GenBank/DDBJ databases">
        <title>The Natural Products Discovery Center: Release of the First 8490 Sequenced Strains for Exploring Actinobacteria Biosynthetic Diversity.</title>
        <authorList>
            <person name="Kalkreuter E."/>
            <person name="Kautsar S.A."/>
            <person name="Yang D."/>
            <person name="Bader C.D."/>
            <person name="Teijaro C.N."/>
            <person name="Fluegel L."/>
            <person name="Davis C.M."/>
            <person name="Simpson J.R."/>
            <person name="Lauterbach L."/>
            <person name="Steele A.D."/>
            <person name="Gui C."/>
            <person name="Meng S."/>
            <person name="Li G."/>
            <person name="Viehrig K."/>
            <person name="Ye F."/>
            <person name="Su P."/>
            <person name="Kiefer A.F."/>
            <person name="Nichols A."/>
            <person name="Cepeda A.J."/>
            <person name="Yan W."/>
            <person name="Fan B."/>
            <person name="Jiang Y."/>
            <person name="Adhikari A."/>
            <person name="Zheng C.-J."/>
            <person name="Schuster L."/>
            <person name="Cowan T.M."/>
            <person name="Smanski M.J."/>
            <person name="Chevrette M.G."/>
            <person name="De Carvalho L.P.S."/>
            <person name="Shen B."/>
        </authorList>
    </citation>
    <scope>NUCLEOTIDE SEQUENCE [LARGE SCALE GENOMIC DNA]</scope>
    <source>
        <strain evidence="5 6">NPDC004045</strain>
    </source>
</reference>
<evidence type="ECO:0000313" key="6">
    <source>
        <dbReference type="Proteomes" id="UP001601444"/>
    </source>
</evidence>
<name>A0ABW6PNT7_9NOCA</name>
<proteinExistence type="predicted"/>
<evidence type="ECO:0000256" key="2">
    <source>
        <dbReference type="ARBA" id="ARBA00023125"/>
    </source>
</evidence>
<dbReference type="InterPro" id="IPR001867">
    <property type="entry name" value="OmpR/PhoB-type_DNA-bd"/>
</dbReference>
<organism evidence="5 6">
    <name type="scientific">Nocardia thailandica</name>
    <dbReference type="NCBI Taxonomy" id="257275"/>
    <lineage>
        <taxon>Bacteria</taxon>
        <taxon>Bacillati</taxon>
        <taxon>Actinomycetota</taxon>
        <taxon>Actinomycetes</taxon>
        <taxon>Mycobacteriales</taxon>
        <taxon>Nocardiaceae</taxon>
        <taxon>Nocardia</taxon>
    </lineage>
</organism>
<dbReference type="InterPro" id="IPR029016">
    <property type="entry name" value="GAF-like_dom_sf"/>
</dbReference>
<dbReference type="Gene3D" id="3.30.450.40">
    <property type="match status" value="1"/>
</dbReference>
<dbReference type="InterPro" id="IPR016032">
    <property type="entry name" value="Sig_transdc_resp-reg_C-effctor"/>
</dbReference>
<protein>
    <submittedName>
        <fullName evidence="5">Winged helix-turn-helix domain-containing protein</fullName>
    </submittedName>
</protein>
<evidence type="ECO:0000256" key="1">
    <source>
        <dbReference type="ARBA" id="ARBA00023015"/>
    </source>
</evidence>